<evidence type="ECO:0000313" key="1">
    <source>
        <dbReference type="EMBL" id="KAK5935045.1"/>
    </source>
</evidence>
<accession>A0AAN8E5B5</accession>
<dbReference type="AlphaFoldDB" id="A0AAN8E5B5"/>
<keyword evidence="2" id="KW-1185">Reference proteome</keyword>
<evidence type="ECO:0000313" key="2">
    <source>
        <dbReference type="Proteomes" id="UP001331515"/>
    </source>
</evidence>
<organism evidence="1 2">
    <name type="scientific">Champsocephalus gunnari</name>
    <name type="common">Mackerel icefish</name>
    <dbReference type="NCBI Taxonomy" id="52237"/>
    <lineage>
        <taxon>Eukaryota</taxon>
        <taxon>Metazoa</taxon>
        <taxon>Chordata</taxon>
        <taxon>Craniata</taxon>
        <taxon>Vertebrata</taxon>
        <taxon>Euteleostomi</taxon>
        <taxon>Actinopterygii</taxon>
        <taxon>Neopterygii</taxon>
        <taxon>Teleostei</taxon>
        <taxon>Neoteleostei</taxon>
        <taxon>Acanthomorphata</taxon>
        <taxon>Eupercaria</taxon>
        <taxon>Perciformes</taxon>
        <taxon>Notothenioidei</taxon>
        <taxon>Channichthyidae</taxon>
        <taxon>Champsocephalus</taxon>
    </lineage>
</organism>
<protein>
    <submittedName>
        <fullName evidence="1">Uncharacterized protein</fullName>
    </submittedName>
</protein>
<proteinExistence type="predicted"/>
<dbReference type="EMBL" id="JAURVH010001513">
    <property type="protein sequence ID" value="KAK5935045.1"/>
    <property type="molecule type" value="Genomic_DNA"/>
</dbReference>
<reference evidence="1 2" key="1">
    <citation type="journal article" date="2023" name="Mol. Biol. Evol.">
        <title>Genomics of Secondarily Temperate Adaptation in the Only Non-Antarctic Icefish.</title>
        <authorList>
            <person name="Rivera-Colon A.G."/>
            <person name="Rayamajhi N."/>
            <person name="Minhas B.F."/>
            <person name="Madrigal G."/>
            <person name="Bilyk K.T."/>
            <person name="Yoon V."/>
            <person name="Hune M."/>
            <person name="Gregory S."/>
            <person name="Cheng C.H.C."/>
            <person name="Catchen J.M."/>
        </authorList>
    </citation>
    <scope>NUCLEOTIDE SEQUENCE [LARGE SCALE GENOMIC DNA]</scope>
    <source>
        <tissue evidence="1">White muscle</tissue>
    </source>
</reference>
<sequence>MKSEETYESVCVSNRSMRLQQNHHTLFLNTVFLIPSCHRTQHLDLARVAGGSLSQKAASGPGGGGAMTGCELTEDRGCWGTGTCLCR</sequence>
<gene>
    <name evidence="1" type="ORF">CgunFtcFv8_020443</name>
</gene>
<comment type="caution">
    <text evidence="1">The sequence shown here is derived from an EMBL/GenBank/DDBJ whole genome shotgun (WGS) entry which is preliminary data.</text>
</comment>
<name>A0AAN8E5B5_CHAGU</name>
<dbReference type="Proteomes" id="UP001331515">
    <property type="component" value="Unassembled WGS sequence"/>
</dbReference>